<dbReference type="InterPro" id="IPR018485">
    <property type="entry name" value="FGGY_C"/>
</dbReference>
<keyword evidence="5" id="KW-0067">ATP-binding</keyword>
<comment type="caution">
    <text evidence="7">The sequence shown here is derived from an EMBL/GenBank/DDBJ whole genome shotgun (WGS) entry which is preliminary data.</text>
</comment>
<evidence type="ECO:0000313" key="8">
    <source>
        <dbReference type="Proteomes" id="UP000468928"/>
    </source>
</evidence>
<dbReference type="GO" id="GO:0005829">
    <property type="term" value="C:cytosol"/>
    <property type="evidence" value="ECO:0007669"/>
    <property type="project" value="TreeGrafter"/>
</dbReference>
<evidence type="ECO:0000256" key="1">
    <source>
        <dbReference type="ARBA" id="ARBA00009156"/>
    </source>
</evidence>
<dbReference type="Gene3D" id="3.30.420.40">
    <property type="match status" value="1"/>
</dbReference>
<dbReference type="PANTHER" id="PTHR10196:SF69">
    <property type="entry name" value="GLYCEROL KINASE"/>
    <property type="match status" value="1"/>
</dbReference>
<organism evidence="7 8">
    <name type="scientific">Nocardia cyriacigeorgica</name>
    <dbReference type="NCBI Taxonomy" id="135487"/>
    <lineage>
        <taxon>Bacteria</taxon>
        <taxon>Bacillati</taxon>
        <taxon>Actinomycetota</taxon>
        <taxon>Actinomycetes</taxon>
        <taxon>Mycobacteriales</taxon>
        <taxon>Nocardiaceae</taxon>
        <taxon>Nocardia</taxon>
    </lineage>
</organism>
<dbReference type="Pfam" id="PF02782">
    <property type="entry name" value="FGGY_C"/>
    <property type="match status" value="1"/>
</dbReference>
<dbReference type="GO" id="GO:0019563">
    <property type="term" value="P:glycerol catabolic process"/>
    <property type="evidence" value="ECO:0007669"/>
    <property type="project" value="TreeGrafter"/>
</dbReference>
<evidence type="ECO:0000313" key="7">
    <source>
        <dbReference type="EMBL" id="NEW48386.1"/>
    </source>
</evidence>
<reference evidence="7 8" key="1">
    <citation type="submission" date="2020-01" db="EMBL/GenBank/DDBJ databases">
        <title>Genetics and antimicrobial susceptibilities of Nocardia species isolated from the soil; a comparison with species isolated from humans.</title>
        <authorList>
            <person name="Carrasco G."/>
            <person name="Monzon S."/>
            <person name="Sansegundo M."/>
            <person name="Garcia E."/>
            <person name="Garrido N."/>
            <person name="Medina M.J."/>
            <person name="Villalon P."/>
            <person name="Ramirez-Arocha A.C."/>
            <person name="Jimenez P."/>
            <person name="Cuesta I."/>
            <person name="Valdezate S."/>
        </authorList>
    </citation>
    <scope>NUCLEOTIDE SEQUENCE [LARGE SCALE GENOMIC DNA]</scope>
    <source>
        <strain evidence="7 8">CNM20110639</strain>
    </source>
</reference>
<evidence type="ECO:0000259" key="6">
    <source>
        <dbReference type="Pfam" id="PF02782"/>
    </source>
</evidence>
<dbReference type="SUPFAM" id="SSF53067">
    <property type="entry name" value="Actin-like ATPase domain"/>
    <property type="match status" value="1"/>
</dbReference>
<keyword evidence="3" id="KW-0547">Nucleotide-binding</keyword>
<feature type="domain" description="Carbohydrate kinase FGGY C-terminal" evidence="6">
    <location>
        <begin position="5"/>
        <end position="71"/>
    </location>
</feature>
<feature type="non-terminal residue" evidence="7">
    <location>
        <position position="78"/>
    </location>
</feature>
<feature type="non-terminal residue" evidence="7">
    <location>
        <position position="1"/>
    </location>
</feature>
<evidence type="ECO:0000256" key="4">
    <source>
        <dbReference type="ARBA" id="ARBA00022777"/>
    </source>
</evidence>
<protein>
    <submittedName>
        <fullName evidence="7">Glycerol kinase</fullName>
    </submittedName>
</protein>
<dbReference type="AlphaFoldDB" id="A0A6P1DCA8"/>
<keyword evidence="4 7" id="KW-0418">Kinase</keyword>
<dbReference type="InterPro" id="IPR043129">
    <property type="entry name" value="ATPase_NBD"/>
</dbReference>
<accession>A0A6P1DCA8</accession>
<dbReference type="GO" id="GO:0005524">
    <property type="term" value="F:ATP binding"/>
    <property type="evidence" value="ECO:0007669"/>
    <property type="project" value="UniProtKB-KW"/>
</dbReference>
<dbReference type="GO" id="GO:0004370">
    <property type="term" value="F:glycerol kinase activity"/>
    <property type="evidence" value="ECO:0007669"/>
    <property type="project" value="TreeGrafter"/>
</dbReference>
<gene>
    <name evidence="7" type="ORF">GV789_28895</name>
</gene>
<evidence type="ECO:0000256" key="3">
    <source>
        <dbReference type="ARBA" id="ARBA00022741"/>
    </source>
</evidence>
<comment type="similarity">
    <text evidence="1">Belongs to the FGGY kinase family.</text>
</comment>
<evidence type="ECO:0000256" key="5">
    <source>
        <dbReference type="ARBA" id="ARBA00022840"/>
    </source>
</evidence>
<dbReference type="Proteomes" id="UP000468928">
    <property type="component" value="Unassembled WGS sequence"/>
</dbReference>
<dbReference type="RefSeq" id="WP_256668712.1">
    <property type="nucleotide sequence ID" value="NZ_JAAGUZ010000249.1"/>
</dbReference>
<sequence>AAGEAKCTYGTGSFLLSNTGTAPVRSGHGLLTTVAFRIGDQPPAYALEGSIAVTGSAVQWLRDQLGIISGAAHSESLA</sequence>
<dbReference type="PANTHER" id="PTHR10196">
    <property type="entry name" value="SUGAR KINASE"/>
    <property type="match status" value="1"/>
</dbReference>
<dbReference type="EMBL" id="JAAGUZ010000249">
    <property type="protein sequence ID" value="NEW48386.1"/>
    <property type="molecule type" value="Genomic_DNA"/>
</dbReference>
<keyword evidence="2" id="KW-0808">Transferase</keyword>
<proteinExistence type="inferred from homology"/>
<evidence type="ECO:0000256" key="2">
    <source>
        <dbReference type="ARBA" id="ARBA00022679"/>
    </source>
</evidence>
<name>A0A6P1DCA8_9NOCA</name>